<keyword evidence="3" id="KW-1185">Reference proteome</keyword>
<evidence type="ECO:0000256" key="1">
    <source>
        <dbReference type="SAM" id="MobiDB-lite"/>
    </source>
</evidence>
<protein>
    <submittedName>
        <fullName evidence="2">Uncharacterized protein</fullName>
    </submittedName>
</protein>
<sequence length="552" mass="63587">MDGLMVTVTTTFLNWRARATKAVRWGSNRKHKHESPITSQSLRSKEEQDPPTPQKQTRTGDTSSSASHIYHAEARDPTQPNQSQVFLSGPEPAGTAQPKLEDNIPSAEPSNALIGLITSTGSEIQKPGKSKEDEILALNARLIEQQKDVSAKRLQVRESRTALRHKRDEVSELRSEWMEQLNTFFARLDHVDEELLRGFEQLQGATEEHMHMESSYHQEEDQLEEEEYMLTLSMESFAALSGSGSSPITPRHPRPLTQRAGPNTRRELPRCIISYLKRIADERMLQESLLELESEWFITLERQDEKYHPLEAEDSEFLRTFEKQRSDIWRDLTNAQMDVNSLRLVCIDQGYTNFDYEDLSSLNLFQYDGERILEPNRDPLKLGLEEEFLYVSGNEAPDQDFDMALDLHLETSEVPPSEHIRFIPNPDHNRPHKSAEFVNKWMLHKLRISSMGIWHLQHLPIWGPLRKKGWEDHDISRYVLDRWYFDDAALAPLSSTSYYGGGETMIAPTTKRKHRVKSRSLSPPSRSPRKVPLRRYRTFPSAVKGASISFST</sequence>
<evidence type="ECO:0000313" key="3">
    <source>
        <dbReference type="Proteomes" id="UP001610444"/>
    </source>
</evidence>
<reference evidence="2 3" key="1">
    <citation type="submission" date="2024-07" db="EMBL/GenBank/DDBJ databases">
        <title>Section-level genome sequencing and comparative genomics of Aspergillus sections Usti and Cavernicolus.</title>
        <authorList>
            <consortium name="Lawrence Berkeley National Laboratory"/>
            <person name="Nybo J.L."/>
            <person name="Vesth T.C."/>
            <person name="Theobald S."/>
            <person name="Frisvad J.C."/>
            <person name="Larsen T.O."/>
            <person name="Kjaerboelling I."/>
            <person name="Rothschild-Mancinelli K."/>
            <person name="Lyhne E.K."/>
            <person name="Kogle M.E."/>
            <person name="Barry K."/>
            <person name="Clum A."/>
            <person name="Na H."/>
            <person name="Ledsgaard L."/>
            <person name="Lin J."/>
            <person name="Lipzen A."/>
            <person name="Kuo A."/>
            <person name="Riley R."/>
            <person name="Mondo S."/>
            <person name="LaButti K."/>
            <person name="Haridas S."/>
            <person name="Pangalinan J."/>
            <person name="Salamov A.A."/>
            <person name="Simmons B.A."/>
            <person name="Magnuson J.K."/>
            <person name="Chen J."/>
            <person name="Drula E."/>
            <person name="Henrissat B."/>
            <person name="Wiebenga A."/>
            <person name="Lubbers R.J."/>
            <person name="Gomes A.C."/>
            <person name="Macurrencykelacurrency M.R."/>
            <person name="Stajich J."/>
            <person name="Grigoriev I.V."/>
            <person name="Mortensen U.H."/>
            <person name="De vries R.P."/>
            <person name="Baker S.E."/>
            <person name="Andersen M.R."/>
        </authorList>
    </citation>
    <scope>NUCLEOTIDE SEQUENCE [LARGE SCALE GENOMIC DNA]</scope>
    <source>
        <strain evidence="2 3">CBS 756.74</strain>
    </source>
</reference>
<organism evidence="2 3">
    <name type="scientific">Aspergillus pseudodeflectus</name>
    <dbReference type="NCBI Taxonomy" id="176178"/>
    <lineage>
        <taxon>Eukaryota</taxon>
        <taxon>Fungi</taxon>
        <taxon>Dikarya</taxon>
        <taxon>Ascomycota</taxon>
        <taxon>Pezizomycotina</taxon>
        <taxon>Eurotiomycetes</taxon>
        <taxon>Eurotiomycetidae</taxon>
        <taxon>Eurotiales</taxon>
        <taxon>Aspergillaceae</taxon>
        <taxon>Aspergillus</taxon>
        <taxon>Aspergillus subgen. Nidulantes</taxon>
    </lineage>
</organism>
<dbReference type="EMBL" id="JBFXLR010000008">
    <property type="protein sequence ID" value="KAL2856190.1"/>
    <property type="molecule type" value="Genomic_DNA"/>
</dbReference>
<dbReference type="GeneID" id="98152769"/>
<dbReference type="RefSeq" id="XP_070902348.1">
    <property type="nucleotide sequence ID" value="XM_071037605.1"/>
</dbReference>
<dbReference type="Proteomes" id="UP001610444">
    <property type="component" value="Unassembled WGS sequence"/>
</dbReference>
<accession>A0ABR4KV88</accession>
<gene>
    <name evidence="2" type="ORF">BJX68DRAFT_203643</name>
</gene>
<proteinExistence type="predicted"/>
<feature type="region of interest" description="Disordered" evidence="1">
    <location>
        <begin position="24"/>
        <end position="104"/>
    </location>
</feature>
<feature type="compositionally biased region" description="Polar residues" evidence="1">
    <location>
        <begin position="54"/>
        <end position="67"/>
    </location>
</feature>
<name>A0ABR4KV88_9EURO</name>
<feature type="region of interest" description="Disordered" evidence="1">
    <location>
        <begin position="510"/>
        <end position="531"/>
    </location>
</feature>
<feature type="region of interest" description="Disordered" evidence="1">
    <location>
        <begin position="240"/>
        <end position="262"/>
    </location>
</feature>
<comment type="caution">
    <text evidence="2">The sequence shown here is derived from an EMBL/GenBank/DDBJ whole genome shotgun (WGS) entry which is preliminary data.</text>
</comment>
<evidence type="ECO:0000313" key="2">
    <source>
        <dbReference type="EMBL" id="KAL2856190.1"/>
    </source>
</evidence>